<reference evidence="2" key="1">
    <citation type="journal article" date="2019" name="Int. J. Syst. Evol. Microbiol.">
        <title>The Global Catalogue of Microorganisms (GCM) 10K type strain sequencing project: providing services to taxonomists for standard genome sequencing and annotation.</title>
        <authorList>
            <consortium name="The Broad Institute Genomics Platform"/>
            <consortium name="The Broad Institute Genome Sequencing Center for Infectious Disease"/>
            <person name="Wu L."/>
            <person name="Ma J."/>
        </authorList>
    </citation>
    <scope>NUCLEOTIDE SEQUENCE [LARGE SCALE GENOMIC DNA]</scope>
    <source>
        <strain evidence="2">CGMCC 1.15399</strain>
    </source>
</reference>
<dbReference type="InterPro" id="IPR044668">
    <property type="entry name" value="PuuD-like"/>
</dbReference>
<sequence>MSRRPVIGIASYLERAQWNIWDTTAALVPHSYVQGIQRGGGCAVILPPDGADAGVLDRLDGLVLPAGADLDPALYGAEAHPCGEPPHAERDVAELALLRAALAVDLPVLGVCRGIQLLAVAYGGNLHQHLPDLLGHTRHCPRTGTMGSHEVKFAEGSALAGLLGAAAVVNSHHHQAVADPGGLTVTGFSDDGVAEAVEDPGKPFVVGVQWHPELLGDDRLFAALVRAAATYRAKLSEV</sequence>
<dbReference type="InterPro" id="IPR011697">
    <property type="entry name" value="Peptidase_C26"/>
</dbReference>
<comment type="caution">
    <text evidence="1">The sequence shown here is derived from an EMBL/GenBank/DDBJ whole genome shotgun (WGS) entry which is preliminary data.</text>
</comment>
<dbReference type="CDD" id="cd01745">
    <property type="entry name" value="GATase1_2"/>
    <property type="match status" value="1"/>
</dbReference>
<evidence type="ECO:0000313" key="2">
    <source>
        <dbReference type="Proteomes" id="UP001597097"/>
    </source>
</evidence>
<proteinExistence type="predicted"/>
<dbReference type="GO" id="GO:0016787">
    <property type="term" value="F:hydrolase activity"/>
    <property type="evidence" value="ECO:0007669"/>
    <property type="project" value="UniProtKB-KW"/>
</dbReference>
<accession>A0ABW4GYK4</accession>
<dbReference type="PANTHER" id="PTHR43235:SF1">
    <property type="entry name" value="GLUTAMINE AMIDOTRANSFERASE PB2B2.05-RELATED"/>
    <property type="match status" value="1"/>
</dbReference>
<keyword evidence="2" id="KW-1185">Reference proteome</keyword>
<evidence type="ECO:0000313" key="1">
    <source>
        <dbReference type="EMBL" id="MFD1547408.1"/>
    </source>
</evidence>
<name>A0ABW4GYK4_9ACTN</name>
<gene>
    <name evidence="1" type="ORF">ACFSJ0_61000</name>
</gene>
<dbReference type="PROSITE" id="PS51273">
    <property type="entry name" value="GATASE_TYPE_1"/>
    <property type="match status" value="1"/>
</dbReference>
<dbReference type="RefSeq" id="WP_219528011.1">
    <property type="nucleotide sequence ID" value="NZ_JAHKRM010000003.1"/>
</dbReference>
<dbReference type="Proteomes" id="UP001597097">
    <property type="component" value="Unassembled WGS sequence"/>
</dbReference>
<organism evidence="1 2">
    <name type="scientific">Nonomuraea guangzhouensis</name>
    <dbReference type="NCBI Taxonomy" id="1291555"/>
    <lineage>
        <taxon>Bacteria</taxon>
        <taxon>Bacillati</taxon>
        <taxon>Actinomycetota</taxon>
        <taxon>Actinomycetes</taxon>
        <taxon>Streptosporangiales</taxon>
        <taxon>Streptosporangiaceae</taxon>
        <taxon>Nonomuraea</taxon>
    </lineage>
</organism>
<dbReference type="Pfam" id="PF07722">
    <property type="entry name" value="Peptidase_C26"/>
    <property type="match status" value="1"/>
</dbReference>
<dbReference type="EMBL" id="JBHUCM010000075">
    <property type="protein sequence ID" value="MFD1547408.1"/>
    <property type="molecule type" value="Genomic_DNA"/>
</dbReference>
<dbReference type="PANTHER" id="PTHR43235">
    <property type="entry name" value="GLUTAMINE AMIDOTRANSFERASE PB2B2.05-RELATED"/>
    <property type="match status" value="1"/>
</dbReference>
<keyword evidence="1" id="KW-0378">Hydrolase</keyword>
<protein>
    <submittedName>
        <fullName evidence="1">Gamma-glutamyl-gamma-aminobutyrate hydrolase family protein</fullName>
    </submittedName>
</protein>